<dbReference type="EMBL" id="ASHM01139258">
    <property type="protein sequence ID" value="PNX60939.1"/>
    <property type="molecule type" value="Genomic_DNA"/>
</dbReference>
<protein>
    <submittedName>
        <fullName evidence="1">Uncharacterized protein</fullName>
    </submittedName>
</protein>
<gene>
    <name evidence="1" type="ORF">L195_g060424</name>
</gene>
<dbReference type="Proteomes" id="UP000236291">
    <property type="component" value="Unassembled WGS sequence"/>
</dbReference>
<proteinExistence type="predicted"/>
<organism evidence="1 2">
    <name type="scientific">Trifolium pratense</name>
    <name type="common">Red clover</name>
    <dbReference type="NCBI Taxonomy" id="57577"/>
    <lineage>
        <taxon>Eukaryota</taxon>
        <taxon>Viridiplantae</taxon>
        <taxon>Streptophyta</taxon>
        <taxon>Embryophyta</taxon>
        <taxon>Tracheophyta</taxon>
        <taxon>Spermatophyta</taxon>
        <taxon>Magnoliopsida</taxon>
        <taxon>eudicotyledons</taxon>
        <taxon>Gunneridae</taxon>
        <taxon>Pentapetalae</taxon>
        <taxon>rosids</taxon>
        <taxon>fabids</taxon>
        <taxon>Fabales</taxon>
        <taxon>Fabaceae</taxon>
        <taxon>Papilionoideae</taxon>
        <taxon>50 kb inversion clade</taxon>
        <taxon>NPAAA clade</taxon>
        <taxon>Hologalegina</taxon>
        <taxon>IRL clade</taxon>
        <taxon>Trifolieae</taxon>
        <taxon>Trifolium</taxon>
    </lineage>
</organism>
<reference evidence="1 2" key="2">
    <citation type="journal article" date="2017" name="Front. Plant Sci.">
        <title>Gene Classification and Mining of Molecular Markers Useful in Red Clover (Trifolium pratense) Breeding.</title>
        <authorList>
            <person name="Istvanek J."/>
            <person name="Dluhosova J."/>
            <person name="Dluhos P."/>
            <person name="Patkova L."/>
            <person name="Nedelnik J."/>
            <person name="Repkova J."/>
        </authorList>
    </citation>
    <scope>NUCLEOTIDE SEQUENCE [LARGE SCALE GENOMIC DNA]</scope>
    <source>
        <strain evidence="2">cv. Tatra</strain>
        <tissue evidence="1">Young leaves</tissue>
    </source>
</reference>
<evidence type="ECO:0000313" key="1">
    <source>
        <dbReference type="EMBL" id="PNX60939.1"/>
    </source>
</evidence>
<comment type="caution">
    <text evidence="1">The sequence shown here is derived from an EMBL/GenBank/DDBJ whole genome shotgun (WGS) entry which is preliminary data.</text>
</comment>
<reference evidence="1 2" key="1">
    <citation type="journal article" date="2014" name="Am. J. Bot.">
        <title>Genome assembly and annotation for red clover (Trifolium pratense; Fabaceae).</title>
        <authorList>
            <person name="Istvanek J."/>
            <person name="Jaros M."/>
            <person name="Krenek A."/>
            <person name="Repkova J."/>
        </authorList>
    </citation>
    <scope>NUCLEOTIDE SEQUENCE [LARGE SCALE GENOMIC DNA]</scope>
    <source>
        <strain evidence="2">cv. Tatra</strain>
        <tissue evidence="1">Young leaves</tissue>
    </source>
</reference>
<dbReference type="AlphaFoldDB" id="A0A2K3K3S4"/>
<accession>A0A2K3K3S4</accession>
<evidence type="ECO:0000313" key="2">
    <source>
        <dbReference type="Proteomes" id="UP000236291"/>
    </source>
</evidence>
<sequence length="23" mass="2662">ELWGVLNGGYTMSNDLEGMQYKR</sequence>
<feature type="non-terminal residue" evidence="1">
    <location>
        <position position="1"/>
    </location>
</feature>
<name>A0A2K3K3S4_TRIPR</name>